<dbReference type="EMBL" id="CP126980">
    <property type="protein sequence ID" value="WIM99844.1"/>
    <property type="molecule type" value="Genomic_DNA"/>
</dbReference>
<dbReference type="InterPro" id="IPR022643">
    <property type="entry name" value="De-COase2_C"/>
</dbReference>
<keyword evidence="2" id="KW-0663">Pyridoxal phosphate</keyword>
<evidence type="ECO:0000256" key="1">
    <source>
        <dbReference type="ARBA" id="ARBA00001933"/>
    </source>
</evidence>
<dbReference type="PANTHER" id="PTHR43727">
    <property type="entry name" value="DIAMINOPIMELATE DECARBOXYLASE"/>
    <property type="match status" value="1"/>
</dbReference>
<dbReference type="InterPro" id="IPR029066">
    <property type="entry name" value="PLP-binding_barrel"/>
</dbReference>
<comment type="similarity">
    <text evidence="3">Belongs to the Orn/Lys/Arg decarboxylase class-II family.</text>
</comment>
<dbReference type="PANTHER" id="PTHR43727:SF2">
    <property type="entry name" value="GROUP IV DECARBOXYLASE"/>
    <property type="match status" value="1"/>
</dbReference>
<evidence type="ECO:0000259" key="5">
    <source>
        <dbReference type="Pfam" id="PF02784"/>
    </source>
</evidence>
<feature type="domain" description="Orn/DAP/Arg decarboxylase 2 C-terminal" evidence="4">
    <location>
        <begin position="19"/>
        <end position="374"/>
    </location>
</feature>
<keyword evidence="6" id="KW-0413">Isomerase</keyword>
<gene>
    <name evidence="6" type="ORF">ACTOB_003509</name>
</gene>
<feature type="domain" description="Orn/DAP/Arg decarboxylase 2 N-terminal" evidence="5">
    <location>
        <begin position="24"/>
        <end position="278"/>
    </location>
</feature>
<proteinExistence type="inferred from homology"/>
<dbReference type="Gene3D" id="3.20.20.10">
    <property type="entry name" value="Alanine racemase"/>
    <property type="match status" value="1"/>
</dbReference>
<dbReference type="RefSeq" id="WP_284921283.1">
    <property type="nucleotide sequence ID" value="NZ_CP126980.1"/>
</dbReference>
<dbReference type="Proteomes" id="UP001240150">
    <property type="component" value="Chromosome"/>
</dbReference>
<dbReference type="PRINTS" id="PR01182">
    <property type="entry name" value="ORNDCRBXLASE"/>
</dbReference>
<dbReference type="InterPro" id="IPR009006">
    <property type="entry name" value="Ala_racemase/Decarboxylase_C"/>
</dbReference>
<evidence type="ECO:0000313" key="6">
    <source>
        <dbReference type="EMBL" id="WIM99844.1"/>
    </source>
</evidence>
<accession>A0ABY8WPL3</accession>
<dbReference type="GO" id="GO:0008784">
    <property type="term" value="F:alanine racemase activity"/>
    <property type="evidence" value="ECO:0007669"/>
    <property type="project" value="UniProtKB-EC"/>
</dbReference>
<dbReference type="InterPro" id="IPR000183">
    <property type="entry name" value="Orn/DAP/Arg_de-COase"/>
</dbReference>
<keyword evidence="7" id="KW-1185">Reference proteome</keyword>
<dbReference type="SUPFAM" id="SSF51419">
    <property type="entry name" value="PLP-binding barrel"/>
    <property type="match status" value="1"/>
</dbReference>
<dbReference type="Pfam" id="PF02784">
    <property type="entry name" value="Orn_Arg_deC_N"/>
    <property type="match status" value="1"/>
</dbReference>
<evidence type="ECO:0000259" key="4">
    <source>
        <dbReference type="Pfam" id="PF00278"/>
    </source>
</evidence>
<sequence>MLDAALARQVAGVAGTPAYVYDLAAVRDNLAALRAALPAGTDAYYSLKANRHPRLLSALCRAGSRAEVCSPGELAAALAAGWEPATILYAGPGKRDVDLRTALDGGVRWFSVDSPYGLDQLDRCAAAAGAPVRCLLRINDDVPASRAGLTMTGVPGPFGADARWVATAPELFRHRPHVTVAGLHLYMGTNLPTVDDLLAQFARSLRTAAELREVLHGQGVRLEVLDLGGGFGAPFARRGDRLDLSGLREPLTALLDREAPGWRTGRPRIVFESGRYLTGTAGTLLTRVLDAKWSHGAHHVVLESGVNHLGGLSGLRRLPPLVPALIPVDRASPPGDPVPTTVCGPLCTPLDVWARAVELPRLRPGDLLAVPNVGAYGLDASLLTFLGHPAPAEVVLDTTDPAPAGWDISRQDLVRTPIDRGELL</sequence>
<dbReference type="InterPro" id="IPR002433">
    <property type="entry name" value="Orn_de-COase"/>
</dbReference>
<evidence type="ECO:0000313" key="7">
    <source>
        <dbReference type="Proteomes" id="UP001240150"/>
    </source>
</evidence>
<dbReference type="Pfam" id="PF00278">
    <property type="entry name" value="Orn_DAP_Arg_deC"/>
    <property type="match status" value="1"/>
</dbReference>
<protein>
    <submittedName>
        <fullName evidence="6">Alanine racemase</fullName>
        <ecNumber evidence="6">5.1.1.1</ecNumber>
    </submittedName>
</protein>
<comment type="cofactor">
    <cofactor evidence="1">
        <name>pyridoxal 5'-phosphate</name>
        <dbReference type="ChEBI" id="CHEBI:597326"/>
    </cofactor>
</comment>
<reference evidence="6 7" key="1">
    <citation type="submission" date="2023-06" db="EMBL/GenBank/DDBJ databases">
        <authorList>
            <person name="Yushchuk O."/>
            <person name="Binda E."/>
            <person name="Ruckert-Reed C."/>
            <person name="Fedorenko V."/>
            <person name="Kalinowski J."/>
            <person name="Marinelli F."/>
        </authorList>
    </citation>
    <scope>NUCLEOTIDE SEQUENCE [LARGE SCALE GENOMIC DNA]</scope>
    <source>
        <strain evidence="6 7">NRRL 3884</strain>
    </source>
</reference>
<dbReference type="EC" id="5.1.1.1" evidence="6"/>
<evidence type="ECO:0000256" key="2">
    <source>
        <dbReference type="ARBA" id="ARBA00022898"/>
    </source>
</evidence>
<name>A0ABY8WPL3_9ACTN</name>
<dbReference type="InterPro" id="IPR022644">
    <property type="entry name" value="De-COase2_N"/>
</dbReference>
<organism evidence="6 7">
    <name type="scientific">Actinoplanes oblitus</name>
    <dbReference type="NCBI Taxonomy" id="3040509"/>
    <lineage>
        <taxon>Bacteria</taxon>
        <taxon>Bacillati</taxon>
        <taxon>Actinomycetota</taxon>
        <taxon>Actinomycetes</taxon>
        <taxon>Micromonosporales</taxon>
        <taxon>Micromonosporaceae</taxon>
        <taxon>Actinoplanes</taxon>
    </lineage>
</organism>
<dbReference type="SUPFAM" id="SSF50621">
    <property type="entry name" value="Alanine racemase C-terminal domain-like"/>
    <property type="match status" value="1"/>
</dbReference>
<evidence type="ECO:0000256" key="3">
    <source>
        <dbReference type="RuleBase" id="RU003737"/>
    </source>
</evidence>
<dbReference type="Gene3D" id="2.40.37.10">
    <property type="entry name" value="Lyase, Ornithine Decarboxylase, Chain A, domain 1"/>
    <property type="match status" value="1"/>
</dbReference>
<dbReference type="PRINTS" id="PR01179">
    <property type="entry name" value="ODADCRBXLASE"/>
</dbReference>